<dbReference type="Gene3D" id="3.40.190.10">
    <property type="entry name" value="Periplasmic binding protein-like II"/>
    <property type="match status" value="1"/>
</dbReference>
<reference evidence="2 3" key="1">
    <citation type="submission" date="2024-04" db="EMBL/GenBank/DDBJ databases">
        <title>Novel species of the genus Ideonella isolated from streams.</title>
        <authorList>
            <person name="Lu H."/>
        </authorList>
    </citation>
    <scope>NUCLEOTIDE SEQUENCE [LARGE SCALE GENOMIC DNA]</scope>
    <source>
        <strain evidence="2 3">BYS139W</strain>
    </source>
</reference>
<dbReference type="Gene3D" id="3.40.190.150">
    <property type="entry name" value="Bordetella uptake gene, domain 1"/>
    <property type="match status" value="1"/>
</dbReference>
<evidence type="ECO:0000256" key="1">
    <source>
        <dbReference type="ARBA" id="ARBA00006987"/>
    </source>
</evidence>
<dbReference type="InterPro" id="IPR006311">
    <property type="entry name" value="TAT_signal"/>
</dbReference>
<sequence length="329" mass="34579">MTPDRRHFLHTLSAGVLTITATQPRAQNLPESLRLMCGFPPGGSADAISRWMGERLAGVVARSVVVDNRTGAGGRLAIETLKSATPDGSTLLLTPSSTLAMYPHVYQKLNYDPQADLAPVSQVCDFVHGLAVGAAVPASVRTLPQFIAWCKAHPDQASIANTGDGTMPHFLTILLGRAMGTKIEAVPYKGAAPAINDVIAGQIAAIIAPEGTYTSYLADGKLRLLATSGERRSRFFPNVGTFAEQGAKSLIVGEWFALFAPARTPAALITRAAATITAAVRTEDLQTKLAKFGMSPVGSTPAALGDRLKADLAFWGPVVKSTGFTPLST</sequence>
<gene>
    <name evidence="2" type="ORF">AACH11_08645</name>
</gene>
<comment type="similarity">
    <text evidence="1">Belongs to the UPF0065 (bug) family.</text>
</comment>
<keyword evidence="3" id="KW-1185">Reference proteome</keyword>
<accession>A0ABU9B8D9</accession>
<dbReference type="InterPro" id="IPR005064">
    <property type="entry name" value="BUG"/>
</dbReference>
<evidence type="ECO:0000313" key="2">
    <source>
        <dbReference type="EMBL" id="MEK8026029.1"/>
    </source>
</evidence>
<dbReference type="PIRSF" id="PIRSF017082">
    <property type="entry name" value="YflP"/>
    <property type="match status" value="1"/>
</dbReference>
<dbReference type="PANTHER" id="PTHR42928:SF5">
    <property type="entry name" value="BLR1237 PROTEIN"/>
    <property type="match status" value="1"/>
</dbReference>
<dbReference type="EMBL" id="JBBUTF010000006">
    <property type="protein sequence ID" value="MEK8026029.1"/>
    <property type="molecule type" value="Genomic_DNA"/>
</dbReference>
<evidence type="ECO:0000313" key="3">
    <source>
        <dbReference type="Proteomes" id="UP001368500"/>
    </source>
</evidence>
<dbReference type="PANTHER" id="PTHR42928">
    <property type="entry name" value="TRICARBOXYLATE-BINDING PROTEIN"/>
    <property type="match status" value="1"/>
</dbReference>
<protein>
    <submittedName>
        <fullName evidence="2">Tripartite tricarboxylate transporter substrate-binding protein</fullName>
    </submittedName>
</protein>
<dbReference type="Pfam" id="PF03401">
    <property type="entry name" value="TctC"/>
    <property type="match status" value="1"/>
</dbReference>
<dbReference type="Proteomes" id="UP001368500">
    <property type="component" value="Unassembled WGS sequence"/>
</dbReference>
<dbReference type="SUPFAM" id="SSF53850">
    <property type="entry name" value="Periplasmic binding protein-like II"/>
    <property type="match status" value="1"/>
</dbReference>
<dbReference type="InterPro" id="IPR042100">
    <property type="entry name" value="Bug_dom1"/>
</dbReference>
<dbReference type="RefSeq" id="WP_341373810.1">
    <property type="nucleotide sequence ID" value="NZ_JBBUTF010000006.1"/>
</dbReference>
<proteinExistence type="inferred from homology"/>
<organism evidence="2 3">
    <name type="scientific">Pseudaquabacterium rugosum</name>
    <dbReference type="NCBI Taxonomy" id="2984194"/>
    <lineage>
        <taxon>Bacteria</taxon>
        <taxon>Pseudomonadati</taxon>
        <taxon>Pseudomonadota</taxon>
        <taxon>Betaproteobacteria</taxon>
        <taxon>Burkholderiales</taxon>
        <taxon>Sphaerotilaceae</taxon>
        <taxon>Pseudaquabacterium</taxon>
    </lineage>
</organism>
<name>A0ABU9B8D9_9BURK</name>
<comment type="caution">
    <text evidence="2">The sequence shown here is derived from an EMBL/GenBank/DDBJ whole genome shotgun (WGS) entry which is preliminary data.</text>
</comment>
<dbReference type="PROSITE" id="PS51318">
    <property type="entry name" value="TAT"/>
    <property type="match status" value="1"/>
</dbReference>